<dbReference type="InterPro" id="IPR051681">
    <property type="entry name" value="Ser/Thr_Kinases-Pseudokinases"/>
</dbReference>
<accession>A0A067BRN8</accession>
<comment type="similarity">
    <text evidence="5">Belongs to the protein kinase superfamily.</text>
</comment>
<keyword evidence="7" id="KW-0808">Transferase</keyword>
<dbReference type="InterPro" id="IPR001245">
    <property type="entry name" value="Ser-Thr/Tyr_kinase_cat_dom"/>
</dbReference>
<dbReference type="PROSITE" id="PS50011">
    <property type="entry name" value="PROTEIN_KINASE_DOM"/>
    <property type="match status" value="1"/>
</dbReference>
<dbReference type="OrthoDB" id="192555at2759"/>
<protein>
    <submittedName>
        <fullName evidence="7">TKL protein kinase</fullName>
    </submittedName>
</protein>
<evidence type="ECO:0000256" key="3">
    <source>
        <dbReference type="ARBA" id="ARBA00022840"/>
    </source>
</evidence>
<dbReference type="OMA" id="FWRDKEH"/>
<dbReference type="Gene3D" id="1.10.510.10">
    <property type="entry name" value="Transferase(Phosphotransferase) domain 1"/>
    <property type="match status" value="1"/>
</dbReference>
<proteinExistence type="inferred from homology"/>
<organism evidence="7 8">
    <name type="scientific">Saprolegnia parasitica (strain CBS 223.65)</name>
    <dbReference type="NCBI Taxonomy" id="695850"/>
    <lineage>
        <taxon>Eukaryota</taxon>
        <taxon>Sar</taxon>
        <taxon>Stramenopiles</taxon>
        <taxon>Oomycota</taxon>
        <taxon>Saprolegniomycetes</taxon>
        <taxon>Saprolegniales</taxon>
        <taxon>Saprolegniaceae</taxon>
        <taxon>Saprolegnia</taxon>
    </lineage>
</organism>
<dbReference type="STRING" id="695850.A0A067BRN8"/>
<dbReference type="PROSITE" id="PS00107">
    <property type="entry name" value="PROTEIN_KINASE_ATP"/>
    <property type="match status" value="1"/>
</dbReference>
<feature type="domain" description="Protein kinase" evidence="6">
    <location>
        <begin position="19"/>
        <end position="278"/>
    </location>
</feature>
<keyword evidence="7" id="KW-0418">Kinase</keyword>
<feature type="binding site" evidence="4">
    <location>
        <position position="46"/>
    </location>
    <ligand>
        <name>ATP</name>
        <dbReference type="ChEBI" id="CHEBI:30616"/>
    </ligand>
</feature>
<dbReference type="PANTHER" id="PTHR44329">
    <property type="entry name" value="SERINE/THREONINE-PROTEIN KINASE TNNI3K-RELATED"/>
    <property type="match status" value="1"/>
</dbReference>
<keyword evidence="1 5" id="KW-0723">Serine/threonine-protein kinase</keyword>
<evidence type="ECO:0000256" key="2">
    <source>
        <dbReference type="ARBA" id="ARBA00022741"/>
    </source>
</evidence>
<gene>
    <name evidence="7" type="ORF">SPRG_14154</name>
</gene>
<dbReference type="AlphaFoldDB" id="A0A067BRN8"/>
<dbReference type="InterPro" id="IPR000719">
    <property type="entry name" value="Prot_kinase_dom"/>
</dbReference>
<reference evidence="7 8" key="1">
    <citation type="journal article" date="2013" name="PLoS Genet.">
        <title>Distinctive expansion of potential virulence genes in the genome of the oomycete fish pathogen Saprolegnia parasitica.</title>
        <authorList>
            <person name="Jiang R.H."/>
            <person name="de Bruijn I."/>
            <person name="Haas B.J."/>
            <person name="Belmonte R."/>
            <person name="Lobach L."/>
            <person name="Christie J."/>
            <person name="van den Ackerveken G."/>
            <person name="Bottin A."/>
            <person name="Bulone V."/>
            <person name="Diaz-Moreno S.M."/>
            <person name="Dumas B."/>
            <person name="Fan L."/>
            <person name="Gaulin E."/>
            <person name="Govers F."/>
            <person name="Grenville-Briggs L.J."/>
            <person name="Horner N.R."/>
            <person name="Levin J.Z."/>
            <person name="Mammella M."/>
            <person name="Meijer H.J."/>
            <person name="Morris P."/>
            <person name="Nusbaum C."/>
            <person name="Oome S."/>
            <person name="Phillips A.J."/>
            <person name="van Rooyen D."/>
            <person name="Rzeszutek E."/>
            <person name="Saraiva M."/>
            <person name="Secombes C.J."/>
            <person name="Seidl M.F."/>
            <person name="Snel B."/>
            <person name="Stassen J.H."/>
            <person name="Sykes S."/>
            <person name="Tripathy S."/>
            <person name="van den Berg H."/>
            <person name="Vega-Arreguin J.C."/>
            <person name="Wawra S."/>
            <person name="Young S.K."/>
            <person name="Zeng Q."/>
            <person name="Dieguez-Uribeondo J."/>
            <person name="Russ C."/>
            <person name="Tyler B.M."/>
            <person name="van West P."/>
        </authorList>
    </citation>
    <scope>NUCLEOTIDE SEQUENCE [LARGE SCALE GENOMIC DNA]</scope>
    <source>
        <strain evidence="7 8">CBS 223.65</strain>
    </source>
</reference>
<evidence type="ECO:0000256" key="4">
    <source>
        <dbReference type="PROSITE-ProRule" id="PRU10141"/>
    </source>
</evidence>
<keyword evidence="8" id="KW-1185">Reference proteome</keyword>
<dbReference type="PRINTS" id="PR00109">
    <property type="entry name" value="TYRKINASE"/>
</dbReference>
<dbReference type="GO" id="GO:0004674">
    <property type="term" value="F:protein serine/threonine kinase activity"/>
    <property type="evidence" value="ECO:0007669"/>
    <property type="project" value="UniProtKB-KW"/>
</dbReference>
<keyword evidence="2 4" id="KW-0547">Nucleotide-binding</keyword>
<dbReference type="InterPro" id="IPR008271">
    <property type="entry name" value="Ser/Thr_kinase_AS"/>
</dbReference>
<dbReference type="GeneID" id="24135979"/>
<dbReference type="SUPFAM" id="SSF56112">
    <property type="entry name" value="Protein kinase-like (PK-like)"/>
    <property type="match status" value="1"/>
</dbReference>
<dbReference type="PANTHER" id="PTHR44329:SF214">
    <property type="entry name" value="PROTEIN KINASE DOMAIN-CONTAINING PROTEIN"/>
    <property type="match status" value="1"/>
</dbReference>
<dbReference type="EMBL" id="KK583300">
    <property type="protein sequence ID" value="KDO20923.1"/>
    <property type="molecule type" value="Genomic_DNA"/>
</dbReference>
<dbReference type="PIRSF" id="PIRSF000654">
    <property type="entry name" value="Integrin-linked_kinase"/>
    <property type="match status" value="1"/>
</dbReference>
<dbReference type="VEuPathDB" id="FungiDB:SPRG_14154"/>
<dbReference type="Proteomes" id="UP000030745">
    <property type="component" value="Unassembled WGS sequence"/>
</dbReference>
<evidence type="ECO:0000313" key="7">
    <source>
        <dbReference type="EMBL" id="KDO20923.1"/>
    </source>
</evidence>
<evidence type="ECO:0000259" key="6">
    <source>
        <dbReference type="PROSITE" id="PS50011"/>
    </source>
</evidence>
<keyword evidence="3 4" id="KW-0067">ATP-binding</keyword>
<dbReference type="PROSITE" id="PS00108">
    <property type="entry name" value="PROTEIN_KINASE_ST"/>
    <property type="match status" value="1"/>
</dbReference>
<dbReference type="Pfam" id="PF07714">
    <property type="entry name" value="PK_Tyr_Ser-Thr"/>
    <property type="match status" value="1"/>
</dbReference>
<evidence type="ECO:0000256" key="5">
    <source>
        <dbReference type="RuleBase" id="RU000304"/>
    </source>
</evidence>
<evidence type="ECO:0000313" key="8">
    <source>
        <dbReference type="Proteomes" id="UP000030745"/>
    </source>
</evidence>
<dbReference type="InterPro" id="IPR011009">
    <property type="entry name" value="Kinase-like_dom_sf"/>
</dbReference>
<dbReference type="GO" id="GO:0005524">
    <property type="term" value="F:ATP binding"/>
    <property type="evidence" value="ECO:0007669"/>
    <property type="project" value="UniProtKB-UniRule"/>
</dbReference>
<dbReference type="InterPro" id="IPR017441">
    <property type="entry name" value="Protein_kinase_ATP_BS"/>
</dbReference>
<dbReference type="KEGG" id="spar:SPRG_14154"/>
<name>A0A067BRN8_SAPPC</name>
<evidence type="ECO:0000256" key="1">
    <source>
        <dbReference type="ARBA" id="ARBA00022527"/>
    </source>
</evidence>
<sequence>MIFRHKQRPVDEITLADVQGVRSHLGAGGNGNVSKGSYHGRFVAVKRPNSAAHVQSFRTEINAMLTCASPYLVELLAIADRHSKTPALVLEYMDGGNLRTYLDKKKSGEKMSLNMTKLDVAWVVANALRDLHSMGFAHGDIKSLNVLVSSMGYIKVGDLGTARDRATILTAVPGTLHWTAPEALRTDILGRYGMEADVYAFGVLLTELDTLELPYYDQLPMTHHVFVNGVLDGSVRPTLRKNCEPWYQQLTEQCLLGDPSARPTATKIVEVLQTHVAAAVASKEVCTCSSSMVHIHVRHAF</sequence>
<dbReference type="RefSeq" id="XP_012208410.1">
    <property type="nucleotide sequence ID" value="XM_012353020.1"/>
</dbReference>
<dbReference type="SMART" id="SM00220">
    <property type="entry name" value="S_TKc"/>
    <property type="match status" value="1"/>
</dbReference>